<keyword evidence="6" id="KW-1185">Reference proteome</keyword>
<dbReference type="SMART" id="SM00342">
    <property type="entry name" value="HTH_ARAC"/>
    <property type="match status" value="1"/>
</dbReference>
<sequence length="355" mass="39186">MRNTGTVIDTPQLPVISFARGELSGAECFTAWRDLLSIVFDVDPTHREEDREFDGSMTTYHLGGSLISRTSGSGVRFRRDGATIARSSIDHYLVQIYLDGGYRGVIGRREVEMRSGDVCILDMTQPLATQANDFANITVVIPRESLAPLVKSPDCLHGLILPGTSAAGALLGDHLKSLHRQIPNLTVHEAVEVARGTAGLVAACAGPALDACETTGAELRSALIRRIRRFIDERLASPELDSDLICREFGLSRASLYRLFEPLGGVSNHVRERRLSRALADLVSPQKHRERVTDIAFRWGFGSEASFSRAFRAAYGMSPREAREAAASLHRLANLKHDGTMDRTFRQWMRTLNTL</sequence>
<dbReference type="InterPro" id="IPR018060">
    <property type="entry name" value="HTH_AraC"/>
</dbReference>
<dbReference type="InterPro" id="IPR009057">
    <property type="entry name" value="Homeodomain-like_sf"/>
</dbReference>
<dbReference type="PANTHER" id="PTHR46796">
    <property type="entry name" value="HTH-TYPE TRANSCRIPTIONAL ACTIVATOR RHAS-RELATED"/>
    <property type="match status" value="1"/>
</dbReference>
<dbReference type="InterPro" id="IPR035418">
    <property type="entry name" value="AraC-bd_2"/>
</dbReference>
<keyword evidence="3" id="KW-0804">Transcription</keyword>
<evidence type="ECO:0000313" key="5">
    <source>
        <dbReference type="EMBL" id="KAA0677137.1"/>
    </source>
</evidence>
<dbReference type="Pfam" id="PF12833">
    <property type="entry name" value="HTH_18"/>
    <property type="match status" value="1"/>
</dbReference>
<dbReference type="GO" id="GO:0043565">
    <property type="term" value="F:sequence-specific DNA binding"/>
    <property type="evidence" value="ECO:0007669"/>
    <property type="project" value="InterPro"/>
</dbReference>
<dbReference type="Proteomes" id="UP000480854">
    <property type="component" value="Unassembled WGS sequence"/>
</dbReference>
<organism evidence="5 6">
    <name type="scientific">Roseomonas genomospecies 6</name>
    <dbReference type="NCBI Taxonomy" id="214106"/>
    <lineage>
        <taxon>Bacteria</taxon>
        <taxon>Pseudomonadati</taxon>
        <taxon>Pseudomonadota</taxon>
        <taxon>Alphaproteobacteria</taxon>
        <taxon>Acetobacterales</taxon>
        <taxon>Roseomonadaceae</taxon>
        <taxon>Roseomonas</taxon>
    </lineage>
</organism>
<dbReference type="GO" id="GO:0003700">
    <property type="term" value="F:DNA-binding transcription factor activity"/>
    <property type="evidence" value="ECO:0007669"/>
    <property type="project" value="InterPro"/>
</dbReference>
<gene>
    <name evidence="5" type="ORF">DS843_24390</name>
</gene>
<dbReference type="InterPro" id="IPR050204">
    <property type="entry name" value="AraC_XylS_family_regulators"/>
</dbReference>
<dbReference type="Pfam" id="PF14525">
    <property type="entry name" value="AraC_binding_2"/>
    <property type="match status" value="1"/>
</dbReference>
<reference evidence="5 6" key="1">
    <citation type="submission" date="2018-07" db="EMBL/GenBank/DDBJ databases">
        <title>Genome sequence of Azospirillum sp. ATCC 49961.</title>
        <authorList>
            <person name="Sant'Anna F.H."/>
            <person name="Baldani J.I."/>
            <person name="Zilli J.E."/>
            <person name="Reis V.M."/>
            <person name="Hartmann A."/>
            <person name="Cruz L."/>
            <person name="de Souza E.M."/>
            <person name="de Oliveira Pedrosa F."/>
            <person name="Passaglia L.M.P."/>
        </authorList>
    </citation>
    <scope>NUCLEOTIDE SEQUENCE [LARGE SCALE GENOMIC DNA]</scope>
    <source>
        <strain evidence="5 6">ATCC 49961</strain>
    </source>
</reference>
<dbReference type="Gene3D" id="1.10.10.60">
    <property type="entry name" value="Homeodomain-like"/>
    <property type="match status" value="1"/>
</dbReference>
<evidence type="ECO:0000256" key="2">
    <source>
        <dbReference type="ARBA" id="ARBA00023125"/>
    </source>
</evidence>
<evidence type="ECO:0000256" key="3">
    <source>
        <dbReference type="ARBA" id="ARBA00023163"/>
    </source>
</evidence>
<dbReference type="InterPro" id="IPR018062">
    <property type="entry name" value="HTH_AraC-typ_CS"/>
</dbReference>
<keyword evidence="1" id="KW-0805">Transcription regulation</keyword>
<feature type="domain" description="HTH araC/xylS-type" evidence="4">
    <location>
        <begin position="225"/>
        <end position="325"/>
    </location>
</feature>
<dbReference type="PROSITE" id="PS00041">
    <property type="entry name" value="HTH_ARAC_FAMILY_1"/>
    <property type="match status" value="1"/>
</dbReference>
<dbReference type="OrthoDB" id="5295469at2"/>
<dbReference type="PANTHER" id="PTHR46796:SF6">
    <property type="entry name" value="ARAC SUBFAMILY"/>
    <property type="match status" value="1"/>
</dbReference>
<accession>A0A9W7KQ13</accession>
<dbReference type="SUPFAM" id="SSF46689">
    <property type="entry name" value="Homeodomain-like"/>
    <property type="match status" value="1"/>
</dbReference>
<protein>
    <submittedName>
        <fullName evidence="5">Helix-turn-helix domain-containing protein</fullName>
    </submittedName>
</protein>
<dbReference type="PROSITE" id="PS01124">
    <property type="entry name" value="HTH_ARAC_FAMILY_2"/>
    <property type="match status" value="1"/>
</dbReference>
<dbReference type="PRINTS" id="PR00032">
    <property type="entry name" value="HTHARAC"/>
</dbReference>
<comment type="caution">
    <text evidence="5">The sequence shown here is derived from an EMBL/GenBank/DDBJ whole genome shotgun (WGS) entry which is preliminary data.</text>
</comment>
<keyword evidence="2" id="KW-0238">DNA-binding</keyword>
<dbReference type="EMBL" id="QOKW01000026">
    <property type="protein sequence ID" value="KAA0677137.1"/>
    <property type="molecule type" value="Genomic_DNA"/>
</dbReference>
<evidence type="ECO:0000259" key="4">
    <source>
        <dbReference type="PROSITE" id="PS01124"/>
    </source>
</evidence>
<proteinExistence type="predicted"/>
<evidence type="ECO:0000256" key="1">
    <source>
        <dbReference type="ARBA" id="ARBA00023015"/>
    </source>
</evidence>
<evidence type="ECO:0000313" key="6">
    <source>
        <dbReference type="Proteomes" id="UP000480854"/>
    </source>
</evidence>
<dbReference type="AlphaFoldDB" id="A0A9W7KQ13"/>
<dbReference type="InterPro" id="IPR020449">
    <property type="entry name" value="Tscrpt_reg_AraC-type_HTH"/>
</dbReference>
<dbReference type="RefSeq" id="WP_149471442.1">
    <property type="nucleotide sequence ID" value="NZ_QOKW01000026.1"/>
</dbReference>
<name>A0A9W7KQ13_9PROT</name>